<gene>
    <name evidence="1" type="ORF">PoB_004742100</name>
</gene>
<evidence type="ECO:0000313" key="2">
    <source>
        <dbReference type="Proteomes" id="UP000735302"/>
    </source>
</evidence>
<reference evidence="1 2" key="1">
    <citation type="journal article" date="2021" name="Elife">
        <title>Chloroplast acquisition without the gene transfer in kleptoplastic sea slugs, Plakobranchus ocellatus.</title>
        <authorList>
            <person name="Maeda T."/>
            <person name="Takahashi S."/>
            <person name="Yoshida T."/>
            <person name="Shimamura S."/>
            <person name="Takaki Y."/>
            <person name="Nagai Y."/>
            <person name="Toyoda A."/>
            <person name="Suzuki Y."/>
            <person name="Arimoto A."/>
            <person name="Ishii H."/>
            <person name="Satoh N."/>
            <person name="Nishiyama T."/>
            <person name="Hasebe M."/>
            <person name="Maruyama T."/>
            <person name="Minagawa J."/>
            <person name="Obokata J."/>
            <person name="Shigenobu S."/>
        </authorList>
    </citation>
    <scope>NUCLEOTIDE SEQUENCE [LARGE SCALE GENOMIC DNA]</scope>
</reference>
<dbReference type="AlphaFoldDB" id="A0AAV4BKJ6"/>
<proteinExistence type="predicted"/>
<evidence type="ECO:0000313" key="1">
    <source>
        <dbReference type="EMBL" id="GFO20916.1"/>
    </source>
</evidence>
<comment type="caution">
    <text evidence="1">The sequence shown here is derived from an EMBL/GenBank/DDBJ whole genome shotgun (WGS) entry which is preliminary data.</text>
</comment>
<dbReference type="EMBL" id="BLXT01005227">
    <property type="protein sequence ID" value="GFO20916.1"/>
    <property type="molecule type" value="Genomic_DNA"/>
</dbReference>
<protein>
    <submittedName>
        <fullName evidence="1">Uncharacterized protein</fullName>
    </submittedName>
</protein>
<dbReference type="Proteomes" id="UP000735302">
    <property type="component" value="Unassembled WGS sequence"/>
</dbReference>
<name>A0AAV4BKJ6_9GAST</name>
<accession>A0AAV4BKJ6</accession>
<organism evidence="1 2">
    <name type="scientific">Plakobranchus ocellatus</name>
    <dbReference type="NCBI Taxonomy" id="259542"/>
    <lineage>
        <taxon>Eukaryota</taxon>
        <taxon>Metazoa</taxon>
        <taxon>Spiralia</taxon>
        <taxon>Lophotrochozoa</taxon>
        <taxon>Mollusca</taxon>
        <taxon>Gastropoda</taxon>
        <taxon>Heterobranchia</taxon>
        <taxon>Euthyneura</taxon>
        <taxon>Panpulmonata</taxon>
        <taxon>Sacoglossa</taxon>
        <taxon>Placobranchoidea</taxon>
        <taxon>Plakobranchidae</taxon>
        <taxon>Plakobranchus</taxon>
    </lineage>
</organism>
<keyword evidence="2" id="KW-1185">Reference proteome</keyword>
<sequence length="111" mass="12045">MTTNNSTDRCRTNCEASLVNVSKNIRPACSWVEHSNCDISPSCRLLPAVSPPVWAYAYSSTVARPKPGHNSKEPVAMWIVPNLTTGSVVALRLVPNYGFIPNLTTVSITTV</sequence>